<sequence>MSQDILIAYEKDINKKYRDKDFYEKIPIFSSWKSYVLEEIYPECVIPVNRVEDINNLINSLKIEKNLIFRGHENPTWKLCPTLHRKYIGGFPRKIELDKYLAQFQTALINEAGKSKDNKLHINAEYELTIKEIHELEEQSLWEIGQHYGLNTEYLDWTQNINNALYFCFEPEQWDKAFPYRALYVLNKNLPDKALNQINIIFPVNANNLRMKNQEGIFTKITIEQTFEKIISDNLKIFTKYFRKIYISCNKRKSFIDKLHAQNINYQKLFTGLEGSVRHCNSLISTRAFGGGILFTISQEVIPSKKNLFVKLKNLLLNCLIKFK</sequence>
<protein>
    <submittedName>
        <fullName evidence="2">FRG domain</fullName>
    </submittedName>
</protein>
<evidence type="ECO:0000313" key="3">
    <source>
        <dbReference type="Proteomes" id="UP000254968"/>
    </source>
</evidence>
<evidence type="ECO:0000259" key="1">
    <source>
        <dbReference type="SMART" id="SM00901"/>
    </source>
</evidence>
<organism evidence="2 3">
    <name type="scientific">Legionella beliardensis</name>
    <dbReference type="NCBI Taxonomy" id="91822"/>
    <lineage>
        <taxon>Bacteria</taxon>
        <taxon>Pseudomonadati</taxon>
        <taxon>Pseudomonadota</taxon>
        <taxon>Gammaproteobacteria</taxon>
        <taxon>Legionellales</taxon>
        <taxon>Legionellaceae</taxon>
        <taxon>Legionella</taxon>
    </lineage>
</organism>
<name>A0A378I168_9GAMM</name>
<dbReference type="InterPro" id="IPR014966">
    <property type="entry name" value="FRG-dom"/>
</dbReference>
<dbReference type="Proteomes" id="UP000254968">
    <property type="component" value="Unassembled WGS sequence"/>
</dbReference>
<dbReference type="Pfam" id="PF08867">
    <property type="entry name" value="FRG"/>
    <property type="match status" value="1"/>
</dbReference>
<dbReference type="RefSeq" id="WP_115302213.1">
    <property type="nucleotide sequence ID" value="NZ_CAAAHO010000001.1"/>
</dbReference>
<dbReference type="OrthoDB" id="9816036at2"/>
<reference evidence="2 3" key="1">
    <citation type="submission" date="2018-06" db="EMBL/GenBank/DDBJ databases">
        <authorList>
            <consortium name="Pathogen Informatics"/>
            <person name="Doyle S."/>
        </authorList>
    </citation>
    <scope>NUCLEOTIDE SEQUENCE [LARGE SCALE GENOMIC DNA]</scope>
    <source>
        <strain evidence="2 3">NCTC13315</strain>
    </source>
</reference>
<keyword evidence="3" id="KW-1185">Reference proteome</keyword>
<proteinExistence type="predicted"/>
<evidence type="ECO:0000313" key="2">
    <source>
        <dbReference type="EMBL" id="STX28470.1"/>
    </source>
</evidence>
<gene>
    <name evidence="2" type="ORF">NCTC13315_01000</name>
</gene>
<dbReference type="SMART" id="SM00901">
    <property type="entry name" value="FRG"/>
    <property type="match status" value="1"/>
</dbReference>
<feature type="domain" description="FRG" evidence="1">
    <location>
        <begin position="63"/>
        <end position="174"/>
    </location>
</feature>
<dbReference type="EMBL" id="UGNV01000001">
    <property type="protein sequence ID" value="STX28470.1"/>
    <property type="molecule type" value="Genomic_DNA"/>
</dbReference>
<accession>A0A378I168</accession>
<dbReference type="AlphaFoldDB" id="A0A378I168"/>